<accession>A0A2H0RBY3</accession>
<feature type="non-terminal residue" evidence="2">
    <location>
        <position position="40"/>
    </location>
</feature>
<keyword evidence="1" id="KW-0812">Transmembrane</keyword>
<dbReference type="Proteomes" id="UP000231602">
    <property type="component" value="Unassembled WGS sequence"/>
</dbReference>
<proteinExistence type="predicted"/>
<sequence>MIYSVAHKKGFTLVELLIVIGILAALATIVIVVINPVELI</sequence>
<dbReference type="AlphaFoldDB" id="A0A2H0RBY3"/>
<gene>
    <name evidence="2" type="ORF">COV23_02350</name>
</gene>
<keyword evidence="1" id="KW-1133">Transmembrane helix</keyword>
<feature type="transmembrane region" description="Helical" evidence="1">
    <location>
        <begin position="12"/>
        <end position="34"/>
    </location>
</feature>
<organism evidence="2 3">
    <name type="scientific">Candidatus Wolfebacteria bacterium CG10_big_fil_rev_8_21_14_0_10_31_9</name>
    <dbReference type="NCBI Taxonomy" id="1975070"/>
    <lineage>
        <taxon>Bacteria</taxon>
        <taxon>Candidatus Wolfeibacteriota</taxon>
    </lineage>
</organism>
<dbReference type="Pfam" id="PF07963">
    <property type="entry name" value="N_methyl"/>
    <property type="match status" value="1"/>
</dbReference>
<dbReference type="NCBIfam" id="TIGR02532">
    <property type="entry name" value="IV_pilin_GFxxxE"/>
    <property type="match status" value="1"/>
</dbReference>
<comment type="caution">
    <text evidence="2">The sequence shown here is derived from an EMBL/GenBank/DDBJ whole genome shotgun (WGS) entry which is preliminary data.</text>
</comment>
<dbReference type="EMBL" id="PCXV01000038">
    <property type="protein sequence ID" value="PIR43987.1"/>
    <property type="molecule type" value="Genomic_DNA"/>
</dbReference>
<keyword evidence="1" id="KW-0472">Membrane</keyword>
<evidence type="ECO:0000313" key="3">
    <source>
        <dbReference type="Proteomes" id="UP000231602"/>
    </source>
</evidence>
<dbReference type="InterPro" id="IPR012902">
    <property type="entry name" value="N_methyl_site"/>
</dbReference>
<evidence type="ECO:0000256" key="1">
    <source>
        <dbReference type="SAM" id="Phobius"/>
    </source>
</evidence>
<reference evidence="2 3" key="1">
    <citation type="submission" date="2017-09" db="EMBL/GenBank/DDBJ databases">
        <title>Depth-based differentiation of microbial function through sediment-hosted aquifers and enrichment of novel symbionts in the deep terrestrial subsurface.</title>
        <authorList>
            <person name="Probst A.J."/>
            <person name="Ladd B."/>
            <person name="Jarett J.K."/>
            <person name="Geller-Mcgrath D.E."/>
            <person name="Sieber C.M."/>
            <person name="Emerson J.B."/>
            <person name="Anantharaman K."/>
            <person name="Thomas B.C."/>
            <person name="Malmstrom R."/>
            <person name="Stieglmeier M."/>
            <person name="Klingl A."/>
            <person name="Woyke T."/>
            <person name="Ryan C.M."/>
            <person name="Banfield J.F."/>
        </authorList>
    </citation>
    <scope>NUCLEOTIDE SEQUENCE [LARGE SCALE GENOMIC DNA]</scope>
    <source>
        <strain evidence="2">CG10_big_fil_rev_8_21_14_0_10_31_9</strain>
    </source>
</reference>
<dbReference type="PROSITE" id="PS00409">
    <property type="entry name" value="PROKAR_NTER_METHYL"/>
    <property type="match status" value="1"/>
</dbReference>
<evidence type="ECO:0000313" key="2">
    <source>
        <dbReference type="EMBL" id="PIR43987.1"/>
    </source>
</evidence>
<protein>
    <recommendedName>
        <fullName evidence="4">Prepilin-type N-terminal cleavage/methylation domain-containing protein</fullName>
    </recommendedName>
</protein>
<name>A0A2H0RBY3_9BACT</name>
<evidence type="ECO:0008006" key="4">
    <source>
        <dbReference type="Google" id="ProtNLM"/>
    </source>
</evidence>